<evidence type="ECO:0000256" key="5">
    <source>
        <dbReference type="ARBA" id="ARBA00023180"/>
    </source>
</evidence>
<gene>
    <name evidence="8" type="ORF">PVAND_017352</name>
</gene>
<dbReference type="Pfam" id="PF01607">
    <property type="entry name" value="CBM_14"/>
    <property type="match status" value="2"/>
</dbReference>
<dbReference type="PANTHER" id="PTHR23301">
    <property type="entry name" value="CHITIN BINDING PERITROPHIN-A"/>
    <property type="match status" value="1"/>
</dbReference>
<dbReference type="InterPro" id="IPR036508">
    <property type="entry name" value="Chitin-bd_dom_sf"/>
</dbReference>
<evidence type="ECO:0000313" key="9">
    <source>
        <dbReference type="Proteomes" id="UP001107558"/>
    </source>
</evidence>
<keyword evidence="1" id="KW-0147">Chitin-binding</keyword>
<evidence type="ECO:0000256" key="2">
    <source>
        <dbReference type="ARBA" id="ARBA00022729"/>
    </source>
</evidence>
<reference evidence="8" key="1">
    <citation type="submission" date="2021-03" db="EMBL/GenBank/DDBJ databases">
        <title>Chromosome level genome of the anhydrobiotic midge Polypedilum vanderplanki.</title>
        <authorList>
            <person name="Yoshida Y."/>
            <person name="Kikawada T."/>
            <person name="Gusev O."/>
        </authorList>
    </citation>
    <scope>NUCLEOTIDE SEQUENCE</scope>
    <source>
        <strain evidence="8">NIAS01</strain>
        <tissue evidence="8">Whole body or cell culture</tissue>
    </source>
</reference>
<keyword evidence="3" id="KW-0677">Repeat</keyword>
<dbReference type="Proteomes" id="UP001107558">
    <property type="component" value="Chromosome 4"/>
</dbReference>
<feature type="signal peptide" evidence="6">
    <location>
        <begin position="1"/>
        <end position="17"/>
    </location>
</feature>
<protein>
    <recommendedName>
        <fullName evidence="7">Chitin-binding type-2 domain-containing protein</fullName>
    </recommendedName>
</protein>
<dbReference type="InterPro" id="IPR051940">
    <property type="entry name" value="Chitin_bind-dev_reg"/>
</dbReference>
<organism evidence="8 9">
    <name type="scientific">Polypedilum vanderplanki</name>
    <name type="common">Sleeping chironomid midge</name>
    <dbReference type="NCBI Taxonomy" id="319348"/>
    <lineage>
        <taxon>Eukaryota</taxon>
        <taxon>Metazoa</taxon>
        <taxon>Ecdysozoa</taxon>
        <taxon>Arthropoda</taxon>
        <taxon>Hexapoda</taxon>
        <taxon>Insecta</taxon>
        <taxon>Pterygota</taxon>
        <taxon>Neoptera</taxon>
        <taxon>Endopterygota</taxon>
        <taxon>Diptera</taxon>
        <taxon>Nematocera</taxon>
        <taxon>Chironomoidea</taxon>
        <taxon>Chironomidae</taxon>
        <taxon>Chironominae</taxon>
        <taxon>Polypedilum</taxon>
        <taxon>Polypedilum</taxon>
    </lineage>
</organism>
<evidence type="ECO:0000256" key="4">
    <source>
        <dbReference type="ARBA" id="ARBA00023157"/>
    </source>
</evidence>
<keyword evidence="9" id="KW-1185">Reference proteome</keyword>
<evidence type="ECO:0000256" key="3">
    <source>
        <dbReference type="ARBA" id="ARBA00022737"/>
    </source>
</evidence>
<comment type="caution">
    <text evidence="8">The sequence shown here is derived from an EMBL/GenBank/DDBJ whole genome shotgun (WGS) entry which is preliminary data.</text>
</comment>
<evidence type="ECO:0000259" key="7">
    <source>
        <dbReference type="PROSITE" id="PS50940"/>
    </source>
</evidence>
<dbReference type="SUPFAM" id="SSF57625">
    <property type="entry name" value="Invertebrate chitin-binding proteins"/>
    <property type="match status" value="2"/>
</dbReference>
<accession>A0A9J6BHU4</accession>
<feature type="chain" id="PRO_5039918036" description="Chitin-binding type-2 domain-containing protein" evidence="6">
    <location>
        <begin position="18"/>
        <end position="158"/>
    </location>
</feature>
<dbReference type="OrthoDB" id="6020543at2759"/>
<dbReference type="SMART" id="SM00494">
    <property type="entry name" value="ChtBD2"/>
    <property type="match status" value="2"/>
</dbReference>
<evidence type="ECO:0000256" key="1">
    <source>
        <dbReference type="ARBA" id="ARBA00022669"/>
    </source>
</evidence>
<keyword evidence="4" id="KW-1015">Disulfide bond</keyword>
<keyword evidence="2 6" id="KW-0732">Signal</keyword>
<evidence type="ECO:0000313" key="8">
    <source>
        <dbReference type="EMBL" id="KAG5669465.1"/>
    </source>
</evidence>
<dbReference type="EMBL" id="JADBJN010000004">
    <property type="protein sequence ID" value="KAG5669465.1"/>
    <property type="molecule type" value="Genomic_DNA"/>
</dbReference>
<sequence>MLFIFLILTSIISQIITIEEEPVLDPRCPTVDDPHYTVHLPHETYCEYFYKCANGYRVLIPCPPGTHWSVEHDRCEWPELANCDPAMLPPIPEFTTTQRPNNCPDVDNPNVLVFVGDKNNCENYFLCFNGNKIQRKCSDGLKWNQNRNWCDFPQNVEC</sequence>
<dbReference type="InterPro" id="IPR002557">
    <property type="entry name" value="Chitin-bd_dom"/>
</dbReference>
<keyword evidence="5" id="KW-0325">Glycoprotein</keyword>
<dbReference type="GO" id="GO:0005576">
    <property type="term" value="C:extracellular region"/>
    <property type="evidence" value="ECO:0007669"/>
    <property type="project" value="InterPro"/>
</dbReference>
<proteinExistence type="predicted"/>
<feature type="domain" description="Chitin-binding type-2" evidence="7">
    <location>
        <begin position="100"/>
        <end position="158"/>
    </location>
</feature>
<name>A0A9J6BHU4_POLVA</name>
<dbReference type="PANTHER" id="PTHR23301:SF0">
    <property type="entry name" value="CHITIN-BINDING TYPE-2 DOMAIN-CONTAINING PROTEIN-RELATED"/>
    <property type="match status" value="1"/>
</dbReference>
<dbReference type="Gene3D" id="2.170.140.10">
    <property type="entry name" value="Chitin binding domain"/>
    <property type="match status" value="2"/>
</dbReference>
<feature type="domain" description="Chitin-binding type-2" evidence="7">
    <location>
        <begin position="25"/>
        <end position="85"/>
    </location>
</feature>
<dbReference type="GO" id="GO:0008061">
    <property type="term" value="F:chitin binding"/>
    <property type="evidence" value="ECO:0007669"/>
    <property type="project" value="UniProtKB-KW"/>
</dbReference>
<dbReference type="AlphaFoldDB" id="A0A9J6BHU4"/>
<dbReference type="PROSITE" id="PS50940">
    <property type="entry name" value="CHIT_BIND_II"/>
    <property type="match status" value="2"/>
</dbReference>
<evidence type="ECO:0000256" key="6">
    <source>
        <dbReference type="SAM" id="SignalP"/>
    </source>
</evidence>